<dbReference type="PANTHER" id="PTHR38436:SF1">
    <property type="entry name" value="ESTER CYCLASE"/>
    <property type="match status" value="1"/>
</dbReference>
<keyword evidence="2" id="KW-1185">Reference proteome</keyword>
<sequence length="154" mass="17740">MSWNFLKLRRENTIDGKVLMSNSNRRLSDDEAKAIVRRRFHELDAGNIGILDELFTRDYKLNFPEQTPLDLEEARQLYKQMYSAFSGLRHKILDQVAEGDKVVTRWVATGRHVGEFIGVEPNNQMASFSGINIYTFEGDKLAESDVVWDLRSLG</sequence>
<evidence type="ECO:0000313" key="2">
    <source>
        <dbReference type="Proteomes" id="UP001595990"/>
    </source>
</evidence>
<dbReference type="InterPro" id="IPR009959">
    <property type="entry name" value="Cyclase_SnoaL-like"/>
</dbReference>
<dbReference type="InterPro" id="IPR032710">
    <property type="entry name" value="NTF2-like_dom_sf"/>
</dbReference>
<dbReference type="Proteomes" id="UP001595990">
    <property type="component" value="Unassembled WGS sequence"/>
</dbReference>
<comment type="caution">
    <text evidence="1">The sequence shown here is derived from an EMBL/GenBank/DDBJ whole genome shotgun (WGS) entry which is preliminary data.</text>
</comment>
<dbReference type="SUPFAM" id="SSF54427">
    <property type="entry name" value="NTF2-like"/>
    <property type="match status" value="1"/>
</dbReference>
<dbReference type="Gene3D" id="3.10.450.50">
    <property type="match status" value="1"/>
</dbReference>
<accession>A0ABV9BT90</accession>
<organism evidence="1 2">
    <name type="scientific">Streptomyces ehimensis</name>
    <dbReference type="NCBI Taxonomy" id="68195"/>
    <lineage>
        <taxon>Bacteria</taxon>
        <taxon>Bacillati</taxon>
        <taxon>Actinomycetota</taxon>
        <taxon>Actinomycetes</taxon>
        <taxon>Kitasatosporales</taxon>
        <taxon>Streptomycetaceae</taxon>
        <taxon>Streptomyces</taxon>
    </lineage>
</organism>
<protein>
    <submittedName>
        <fullName evidence="1">Ester cyclase</fullName>
    </submittedName>
</protein>
<evidence type="ECO:0000313" key="1">
    <source>
        <dbReference type="EMBL" id="MFC4517339.1"/>
    </source>
</evidence>
<dbReference type="RefSeq" id="WP_417924033.1">
    <property type="nucleotide sequence ID" value="NZ_JBHSFS010000019.1"/>
</dbReference>
<dbReference type="EMBL" id="JBHSFS010000019">
    <property type="protein sequence ID" value="MFC4517339.1"/>
    <property type="molecule type" value="Genomic_DNA"/>
</dbReference>
<dbReference type="PANTHER" id="PTHR38436">
    <property type="entry name" value="POLYKETIDE CYCLASE SNOAL-LIKE DOMAIN"/>
    <property type="match status" value="1"/>
</dbReference>
<dbReference type="Pfam" id="PF07366">
    <property type="entry name" value="SnoaL"/>
    <property type="match status" value="1"/>
</dbReference>
<reference evidence="2" key="1">
    <citation type="journal article" date="2019" name="Int. J. Syst. Evol. Microbiol.">
        <title>The Global Catalogue of Microorganisms (GCM) 10K type strain sequencing project: providing services to taxonomists for standard genome sequencing and annotation.</title>
        <authorList>
            <consortium name="The Broad Institute Genomics Platform"/>
            <consortium name="The Broad Institute Genome Sequencing Center for Infectious Disease"/>
            <person name="Wu L."/>
            <person name="Ma J."/>
        </authorList>
    </citation>
    <scope>NUCLEOTIDE SEQUENCE [LARGE SCALE GENOMIC DNA]</scope>
    <source>
        <strain evidence="2">CECT 8064</strain>
    </source>
</reference>
<gene>
    <name evidence="1" type="ORF">ACFPEN_31065</name>
</gene>
<name>A0ABV9BT90_9ACTN</name>
<proteinExistence type="predicted"/>